<dbReference type="Proteomes" id="UP000275078">
    <property type="component" value="Unassembled WGS sequence"/>
</dbReference>
<dbReference type="EMBL" id="ML119903">
    <property type="protein sequence ID" value="RPA71738.1"/>
    <property type="molecule type" value="Genomic_DNA"/>
</dbReference>
<evidence type="ECO:0000313" key="1">
    <source>
        <dbReference type="EMBL" id="RPA71738.1"/>
    </source>
</evidence>
<sequence length="242" mass="26758">MVSKGNRSPNSRTYQASIQQNALFSITSLKGSAIASIDAKKSQSPLATAIAKRKKMQHAAEKALGGLKDAPSVDSPVMLYMRLGTKAGRTNWDSGEKNVGSTIWNNPDLDNSMQMATSYETTKARLTEEQDKELNDYYFEDIELWEELAINDTILQSKVPAIEFALKNHFPSIENLDTFIESKDNVFYRMTKIKSLLSFADPKWCRVLTAGLKSNLHKGLTNGLEIAGGTTASEDCHCGLKN</sequence>
<accession>A0A3N4HFT0</accession>
<reference evidence="1 2" key="1">
    <citation type="journal article" date="2018" name="Nat. Ecol. Evol.">
        <title>Pezizomycetes genomes reveal the molecular basis of ectomycorrhizal truffle lifestyle.</title>
        <authorList>
            <person name="Murat C."/>
            <person name="Payen T."/>
            <person name="Noel B."/>
            <person name="Kuo A."/>
            <person name="Morin E."/>
            <person name="Chen J."/>
            <person name="Kohler A."/>
            <person name="Krizsan K."/>
            <person name="Balestrini R."/>
            <person name="Da Silva C."/>
            <person name="Montanini B."/>
            <person name="Hainaut M."/>
            <person name="Levati E."/>
            <person name="Barry K.W."/>
            <person name="Belfiori B."/>
            <person name="Cichocki N."/>
            <person name="Clum A."/>
            <person name="Dockter R.B."/>
            <person name="Fauchery L."/>
            <person name="Guy J."/>
            <person name="Iotti M."/>
            <person name="Le Tacon F."/>
            <person name="Lindquist E.A."/>
            <person name="Lipzen A."/>
            <person name="Malagnac F."/>
            <person name="Mello A."/>
            <person name="Molinier V."/>
            <person name="Miyauchi S."/>
            <person name="Poulain J."/>
            <person name="Riccioni C."/>
            <person name="Rubini A."/>
            <person name="Sitrit Y."/>
            <person name="Splivallo R."/>
            <person name="Traeger S."/>
            <person name="Wang M."/>
            <person name="Zifcakova L."/>
            <person name="Wipf D."/>
            <person name="Zambonelli A."/>
            <person name="Paolocci F."/>
            <person name="Nowrousian M."/>
            <person name="Ottonello S."/>
            <person name="Baldrian P."/>
            <person name="Spatafora J.W."/>
            <person name="Henrissat B."/>
            <person name="Nagy L.G."/>
            <person name="Aury J.M."/>
            <person name="Wincker P."/>
            <person name="Grigoriev I.V."/>
            <person name="Bonfante P."/>
            <person name="Martin F.M."/>
        </authorList>
    </citation>
    <scope>NUCLEOTIDE SEQUENCE [LARGE SCALE GENOMIC DNA]</scope>
    <source>
        <strain evidence="1 2">RN42</strain>
    </source>
</reference>
<protein>
    <submittedName>
        <fullName evidence="1">Uncharacterized protein</fullName>
    </submittedName>
</protein>
<evidence type="ECO:0000313" key="2">
    <source>
        <dbReference type="Proteomes" id="UP000275078"/>
    </source>
</evidence>
<proteinExistence type="predicted"/>
<gene>
    <name evidence="1" type="ORF">BJ508DRAFT_315348</name>
</gene>
<name>A0A3N4HFT0_ASCIM</name>
<dbReference type="AlphaFoldDB" id="A0A3N4HFT0"/>
<organism evidence="1 2">
    <name type="scientific">Ascobolus immersus RN42</name>
    <dbReference type="NCBI Taxonomy" id="1160509"/>
    <lineage>
        <taxon>Eukaryota</taxon>
        <taxon>Fungi</taxon>
        <taxon>Dikarya</taxon>
        <taxon>Ascomycota</taxon>
        <taxon>Pezizomycotina</taxon>
        <taxon>Pezizomycetes</taxon>
        <taxon>Pezizales</taxon>
        <taxon>Ascobolaceae</taxon>
        <taxon>Ascobolus</taxon>
    </lineage>
</organism>
<keyword evidence="2" id="KW-1185">Reference proteome</keyword>